<dbReference type="AlphaFoldDB" id="Q2J5E7"/>
<dbReference type="Gene3D" id="1.10.1200.10">
    <property type="entry name" value="ACP-like"/>
    <property type="match status" value="1"/>
</dbReference>
<name>Q2J5E7_FRACC</name>
<dbReference type="STRING" id="106370.Francci3_4147"/>
<dbReference type="InterPro" id="IPR006162">
    <property type="entry name" value="Ppantetheine_attach_site"/>
</dbReference>
<evidence type="ECO:0000256" key="2">
    <source>
        <dbReference type="ARBA" id="ARBA00022553"/>
    </source>
</evidence>
<dbReference type="KEGG" id="fra:Francci3_4147"/>
<dbReference type="PROSITE" id="PS50075">
    <property type="entry name" value="CARRIER"/>
    <property type="match status" value="1"/>
</dbReference>
<dbReference type="Pfam" id="PF00550">
    <property type="entry name" value="PP-binding"/>
    <property type="match status" value="1"/>
</dbReference>
<evidence type="ECO:0000256" key="1">
    <source>
        <dbReference type="ARBA" id="ARBA00022450"/>
    </source>
</evidence>
<feature type="domain" description="Carrier" evidence="3">
    <location>
        <begin position="6"/>
        <end position="83"/>
    </location>
</feature>
<evidence type="ECO:0000313" key="4">
    <source>
        <dbReference type="EMBL" id="ABD13495.1"/>
    </source>
</evidence>
<dbReference type="InterPro" id="IPR009081">
    <property type="entry name" value="PP-bd_ACP"/>
</dbReference>
<dbReference type="HOGENOM" id="CLU_108696_12_0_11"/>
<dbReference type="InterPro" id="IPR020806">
    <property type="entry name" value="PKS_PP-bd"/>
</dbReference>
<dbReference type="PROSITE" id="PS00012">
    <property type="entry name" value="PHOSPHOPANTETHEINE"/>
    <property type="match status" value="1"/>
</dbReference>
<dbReference type="GO" id="GO:0031177">
    <property type="term" value="F:phosphopantetheine binding"/>
    <property type="evidence" value="ECO:0007669"/>
    <property type="project" value="InterPro"/>
</dbReference>
<reference evidence="4 5" key="1">
    <citation type="journal article" date="2007" name="Genome Res.">
        <title>Genome characteristics of facultatively symbiotic Frankia sp. strains reflect host range and host plant biogeography.</title>
        <authorList>
            <person name="Normand P."/>
            <person name="Lapierre P."/>
            <person name="Tisa L.S."/>
            <person name="Gogarten J.P."/>
            <person name="Alloisio N."/>
            <person name="Bagnarol E."/>
            <person name="Bassi C.A."/>
            <person name="Berry A.M."/>
            <person name="Bickhart D.M."/>
            <person name="Choisne N."/>
            <person name="Couloux A."/>
            <person name="Cournoyer B."/>
            <person name="Cruveiller S."/>
            <person name="Daubin V."/>
            <person name="Demange N."/>
            <person name="Francino M.P."/>
            <person name="Goltsman E."/>
            <person name="Huang Y."/>
            <person name="Kopp O.R."/>
            <person name="Labarre L."/>
            <person name="Lapidus A."/>
            <person name="Lavire C."/>
            <person name="Marechal J."/>
            <person name="Martinez M."/>
            <person name="Mastronunzio J.E."/>
            <person name="Mullin B.C."/>
            <person name="Niemann J."/>
            <person name="Pujic P."/>
            <person name="Rawnsley T."/>
            <person name="Rouy Z."/>
            <person name="Schenowitz C."/>
            <person name="Sellstedt A."/>
            <person name="Tavares F."/>
            <person name="Tomkins J.P."/>
            <person name="Vallenet D."/>
            <person name="Valverde C."/>
            <person name="Wall L.G."/>
            <person name="Wang Y."/>
            <person name="Medigue C."/>
            <person name="Benson D.R."/>
        </authorList>
    </citation>
    <scope>NUCLEOTIDE SEQUENCE [LARGE SCALE GENOMIC DNA]</scope>
    <source>
        <strain evidence="5">DSM 45818 / CECT 9043 / CcI3</strain>
    </source>
</reference>
<gene>
    <name evidence="4" type="ordered locus">Francci3_4147</name>
</gene>
<accession>Q2J5E7</accession>
<dbReference type="RefSeq" id="WP_011438510.1">
    <property type="nucleotide sequence ID" value="NC_007777.1"/>
</dbReference>
<sequence length="98" mass="10325">MNSRPMTIDDLRRVLREGAGAEEGIDLDGDILDTSFESLGYDSLALLETTSRIANEYGVKLSDDAATSARTPRELLELVNVGSGGVVVGGGADADRLL</sequence>
<dbReference type="SMART" id="SM00823">
    <property type="entry name" value="PKS_PP"/>
    <property type="match status" value="1"/>
</dbReference>
<proteinExistence type="predicted"/>
<keyword evidence="2" id="KW-0597">Phosphoprotein</keyword>
<dbReference type="eggNOG" id="COG0236">
    <property type="taxonomic scope" value="Bacteria"/>
</dbReference>
<protein>
    <submittedName>
        <fullName evidence="4">Phosphopantetheine-binding</fullName>
    </submittedName>
</protein>
<dbReference type="EMBL" id="CP000249">
    <property type="protein sequence ID" value="ABD13495.1"/>
    <property type="molecule type" value="Genomic_DNA"/>
</dbReference>
<dbReference type="InterPro" id="IPR036736">
    <property type="entry name" value="ACP-like_sf"/>
</dbReference>
<dbReference type="OrthoDB" id="3537906at2"/>
<keyword evidence="5" id="KW-1185">Reference proteome</keyword>
<organism evidence="4 5">
    <name type="scientific">Frankia casuarinae (strain DSM 45818 / CECT 9043 / HFP020203 / CcI3)</name>
    <dbReference type="NCBI Taxonomy" id="106370"/>
    <lineage>
        <taxon>Bacteria</taxon>
        <taxon>Bacillati</taxon>
        <taxon>Actinomycetota</taxon>
        <taxon>Actinomycetes</taxon>
        <taxon>Frankiales</taxon>
        <taxon>Frankiaceae</taxon>
        <taxon>Frankia</taxon>
    </lineage>
</organism>
<dbReference type="Proteomes" id="UP000001937">
    <property type="component" value="Chromosome"/>
</dbReference>
<evidence type="ECO:0000313" key="5">
    <source>
        <dbReference type="Proteomes" id="UP000001937"/>
    </source>
</evidence>
<evidence type="ECO:0000259" key="3">
    <source>
        <dbReference type="PROSITE" id="PS50075"/>
    </source>
</evidence>
<dbReference type="PhylomeDB" id="Q2J5E7"/>
<keyword evidence="1" id="KW-0596">Phosphopantetheine</keyword>
<dbReference type="SUPFAM" id="SSF47336">
    <property type="entry name" value="ACP-like"/>
    <property type="match status" value="1"/>
</dbReference>